<dbReference type="PRINTS" id="PR00081">
    <property type="entry name" value="GDHRDH"/>
</dbReference>
<dbReference type="Proteomes" id="UP001596074">
    <property type="component" value="Unassembled WGS sequence"/>
</dbReference>
<evidence type="ECO:0000256" key="1">
    <source>
        <dbReference type="ARBA" id="ARBA00006484"/>
    </source>
</evidence>
<evidence type="ECO:0000256" key="2">
    <source>
        <dbReference type="ARBA" id="ARBA00023002"/>
    </source>
</evidence>
<dbReference type="Gene3D" id="3.40.50.720">
    <property type="entry name" value="NAD(P)-binding Rossmann-like Domain"/>
    <property type="match status" value="1"/>
</dbReference>
<dbReference type="PROSITE" id="PS00061">
    <property type="entry name" value="ADH_SHORT"/>
    <property type="match status" value="1"/>
</dbReference>
<dbReference type="InterPro" id="IPR020904">
    <property type="entry name" value="Sc_DH/Rdtase_CS"/>
</dbReference>
<dbReference type="PRINTS" id="PR00080">
    <property type="entry name" value="SDRFAMILY"/>
</dbReference>
<dbReference type="SUPFAM" id="SSF51735">
    <property type="entry name" value="NAD(P)-binding Rossmann-fold domains"/>
    <property type="match status" value="1"/>
</dbReference>
<comment type="caution">
    <text evidence="4">The sequence shown here is derived from an EMBL/GenBank/DDBJ whole genome shotgun (WGS) entry which is preliminary data.</text>
</comment>
<reference evidence="5" key="1">
    <citation type="journal article" date="2019" name="Int. J. Syst. Evol. Microbiol.">
        <title>The Global Catalogue of Microorganisms (GCM) 10K type strain sequencing project: providing services to taxonomists for standard genome sequencing and annotation.</title>
        <authorList>
            <consortium name="The Broad Institute Genomics Platform"/>
            <consortium name="The Broad Institute Genome Sequencing Center for Infectious Disease"/>
            <person name="Wu L."/>
            <person name="Ma J."/>
        </authorList>
    </citation>
    <scope>NUCLEOTIDE SEQUENCE [LARGE SCALE GENOMIC DNA]</scope>
    <source>
        <strain evidence="5">KCTC 42087</strain>
    </source>
</reference>
<dbReference type="PANTHER" id="PTHR45024:SF2">
    <property type="entry name" value="SCP2 DOMAIN-CONTAINING PROTEIN"/>
    <property type="match status" value="1"/>
</dbReference>
<proteinExistence type="inferred from homology"/>
<dbReference type="InterPro" id="IPR051687">
    <property type="entry name" value="Peroxisomal_Beta-Oxidation"/>
</dbReference>
<sequence length="296" mass="30590">MGELSGKVAAITGAGAGLGRRYALDFAREGAAVVVNDLNVTVEGDALGSDNAADVVAEIVAAGGHAVVNHADVSDPEGAASITRTAVESFGTIDILVNNAGVVIDAPVPRMSDAAFRKVIDVHLTGTFLVSREAFAHMADHGGGAIVNTTSRSGVRGKSTQANYSAAKGGIVAMTSTLAIEGDAFGIRANTISPRFASRAWGDGRVTSSGVLTPEMRQFYTSDAAARVVLYLASDRSAALSGRVLFASADAIQEMRWTGAETWVPGGNDWDLDDLEKAIADGHVLFTEDSNLGRPI</sequence>
<evidence type="ECO:0000313" key="5">
    <source>
        <dbReference type="Proteomes" id="UP001596074"/>
    </source>
</evidence>
<accession>A0ABW0ZWG7</accession>
<dbReference type="PANTHER" id="PTHR45024">
    <property type="entry name" value="DEHYDROGENASES, SHORT CHAIN"/>
    <property type="match status" value="1"/>
</dbReference>
<protein>
    <submittedName>
        <fullName evidence="4">SDR family NAD(P)-dependent oxidoreductase</fullName>
    </submittedName>
</protein>
<dbReference type="InterPro" id="IPR002347">
    <property type="entry name" value="SDR_fam"/>
</dbReference>
<keyword evidence="5" id="KW-1185">Reference proteome</keyword>
<dbReference type="EMBL" id="JBHSON010000007">
    <property type="protein sequence ID" value="MFC5745305.1"/>
    <property type="molecule type" value="Genomic_DNA"/>
</dbReference>
<keyword evidence="2" id="KW-0560">Oxidoreductase</keyword>
<organism evidence="4 5">
    <name type="scientific">Actinomadura rugatobispora</name>
    <dbReference type="NCBI Taxonomy" id="1994"/>
    <lineage>
        <taxon>Bacteria</taxon>
        <taxon>Bacillati</taxon>
        <taxon>Actinomycetota</taxon>
        <taxon>Actinomycetes</taxon>
        <taxon>Streptosporangiales</taxon>
        <taxon>Thermomonosporaceae</taxon>
        <taxon>Actinomadura</taxon>
    </lineage>
</organism>
<dbReference type="InterPro" id="IPR036291">
    <property type="entry name" value="NAD(P)-bd_dom_sf"/>
</dbReference>
<name>A0ABW0ZWG7_9ACTN</name>
<evidence type="ECO:0000256" key="3">
    <source>
        <dbReference type="RuleBase" id="RU000363"/>
    </source>
</evidence>
<dbReference type="Pfam" id="PF00106">
    <property type="entry name" value="adh_short"/>
    <property type="match status" value="1"/>
</dbReference>
<evidence type="ECO:0000313" key="4">
    <source>
        <dbReference type="EMBL" id="MFC5745305.1"/>
    </source>
</evidence>
<comment type="similarity">
    <text evidence="1 3">Belongs to the short-chain dehydrogenases/reductases (SDR) family.</text>
</comment>
<gene>
    <name evidence="4" type="ORF">ACFPZN_06775</name>
</gene>
<dbReference type="RefSeq" id="WP_378280929.1">
    <property type="nucleotide sequence ID" value="NZ_JBHSON010000007.1"/>
</dbReference>